<sequence length="71" mass="7899">MWVHNAECCGLLQKRGNKINGNTSKKLNEAWGTNYTSRDIGRALESLMPDNHHGKIISNSDNAGKTFGRIK</sequence>
<evidence type="ECO:0000313" key="2">
    <source>
        <dbReference type="Proteomes" id="UP000092671"/>
    </source>
</evidence>
<dbReference type="EMBL" id="LZDN01000010">
    <property type="protein sequence ID" value="OBX50969.1"/>
    <property type="molecule type" value="Genomic_DNA"/>
</dbReference>
<evidence type="ECO:0000313" key="1">
    <source>
        <dbReference type="EMBL" id="OBX50969.1"/>
    </source>
</evidence>
<gene>
    <name evidence="1" type="ORF">A9Z60_08775</name>
</gene>
<accession>A0A1B8PJP1</accession>
<proteinExistence type="predicted"/>
<organism evidence="1 2">
    <name type="scientific">Moraxella nonliquefaciens</name>
    <dbReference type="NCBI Taxonomy" id="478"/>
    <lineage>
        <taxon>Bacteria</taxon>
        <taxon>Pseudomonadati</taxon>
        <taxon>Pseudomonadota</taxon>
        <taxon>Gammaproteobacteria</taxon>
        <taxon>Moraxellales</taxon>
        <taxon>Moraxellaceae</taxon>
        <taxon>Moraxella</taxon>
    </lineage>
</organism>
<reference evidence="1 2" key="1">
    <citation type="submission" date="2016-06" db="EMBL/GenBank/DDBJ databases">
        <title>Draft genome of Moraxella nonliquefaciens CCUG 60284.</title>
        <authorList>
            <person name="Salva-Serra F."/>
            <person name="Engstrom-Jakobsson H."/>
            <person name="Thorell K."/>
            <person name="Gonzales-Siles L."/>
            <person name="Karlsson R."/>
            <person name="Boulund F."/>
            <person name="Engstrand L."/>
            <person name="Kristiansson E."/>
            <person name="Moore E."/>
        </authorList>
    </citation>
    <scope>NUCLEOTIDE SEQUENCE [LARGE SCALE GENOMIC DNA]</scope>
    <source>
        <strain evidence="1 2">CCUG 60284</strain>
    </source>
</reference>
<dbReference type="Proteomes" id="UP000092671">
    <property type="component" value="Unassembled WGS sequence"/>
</dbReference>
<name>A0A1B8PJP1_MORNO</name>
<dbReference type="AlphaFoldDB" id="A0A1B8PJP1"/>
<protein>
    <submittedName>
        <fullName evidence="1">Uncharacterized protein</fullName>
    </submittedName>
</protein>
<comment type="caution">
    <text evidence="1">The sequence shown here is derived from an EMBL/GenBank/DDBJ whole genome shotgun (WGS) entry which is preliminary data.</text>
</comment>